<dbReference type="GO" id="GO:0016491">
    <property type="term" value="F:oxidoreductase activity"/>
    <property type="evidence" value="ECO:0007669"/>
    <property type="project" value="InterPro"/>
</dbReference>
<proteinExistence type="predicted"/>
<sequence>MINKIAYGTYYFLFDKIYDNDFILSQEWYKVKQPNKIFYAMEEMIIKSIEKGIRIFDTAKWYKTEDVLGRAIKRAIDRNLVKRKDLTIITKLDYYGLEEVENDIVLIHSPVRNNIKNTWQELDLLVKNGKIKEIGISN</sequence>
<dbReference type="SUPFAM" id="SSF51430">
    <property type="entry name" value="NAD(P)-linked oxidoreductase"/>
    <property type="match status" value="1"/>
</dbReference>
<evidence type="ECO:0000313" key="2">
    <source>
        <dbReference type="EMBL" id="VVU95375.1"/>
    </source>
</evidence>
<feature type="domain" description="NADP-dependent oxidoreductase" evidence="1">
    <location>
        <begin position="44"/>
        <end position="92"/>
    </location>
</feature>
<protein>
    <submittedName>
        <fullName evidence="2">Aldo/keto reductase family</fullName>
    </submittedName>
</protein>
<dbReference type="InterPro" id="IPR023210">
    <property type="entry name" value="NADP_OxRdtase_dom"/>
</dbReference>
<dbReference type="EMBL" id="CABVLZ010000004">
    <property type="protein sequence ID" value="VVU95375.1"/>
    <property type="molecule type" value="Genomic_DNA"/>
</dbReference>
<dbReference type="PANTHER" id="PTHR11732">
    <property type="entry name" value="ALDO/KETO REDUCTASE"/>
    <property type="match status" value="1"/>
</dbReference>
<gene>
    <name evidence="2" type="ORF">CPAV1605_1126</name>
</gene>
<name>A0A5E8CLW0_9ZZZZ</name>
<evidence type="ECO:0000259" key="1">
    <source>
        <dbReference type="Pfam" id="PF00248"/>
    </source>
</evidence>
<reference evidence="2" key="1">
    <citation type="submission" date="2019-09" db="EMBL/GenBank/DDBJ databases">
        <authorList>
            <person name="Needham M D."/>
        </authorList>
    </citation>
    <scope>NUCLEOTIDE SEQUENCE</scope>
</reference>
<dbReference type="InterPro" id="IPR020471">
    <property type="entry name" value="AKR"/>
</dbReference>
<dbReference type="Gene3D" id="3.20.20.100">
    <property type="entry name" value="NADP-dependent oxidoreductase domain"/>
    <property type="match status" value="1"/>
</dbReference>
<dbReference type="AlphaFoldDB" id="A0A5E8CLW0"/>
<organism evidence="2">
    <name type="scientific">seawater metagenome</name>
    <dbReference type="NCBI Taxonomy" id="1561972"/>
    <lineage>
        <taxon>unclassified sequences</taxon>
        <taxon>metagenomes</taxon>
        <taxon>ecological metagenomes</taxon>
    </lineage>
</organism>
<accession>A0A5E8CLW0</accession>
<dbReference type="Pfam" id="PF00248">
    <property type="entry name" value="Aldo_ket_red"/>
    <property type="match status" value="1"/>
</dbReference>
<dbReference type="InterPro" id="IPR036812">
    <property type="entry name" value="NAD(P)_OxRdtase_dom_sf"/>
</dbReference>